<dbReference type="InterPro" id="IPR050680">
    <property type="entry name" value="YpeA/RimI_acetyltransf"/>
</dbReference>
<dbReference type="RefSeq" id="WP_259961114.1">
    <property type="nucleotide sequence ID" value="NZ_JAOAMV010000002.1"/>
</dbReference>
<dbReference type="PANTHER" id="PTHR43420:SF12">
    <property type="entry name" value="N-ACETYLTRANSFERASE DOMAIN-CONTAINING PROTEIN"/>
    <property type="match status" value="1"/>
</dbReference>
<evidence type="ECO:0000256" key="2">
    <source>
        <dbReference type="ARBA" id="ARBA00023315"/>
    </source>
</evidence>
<keyword evidence="5" id="KW-1185">Reference proteome</keyword>
<dbReference type="PANTHER" id="PTHR43420">
    <property type="entry name" value="ACETYLTRANSFERASE"/>
    <property type="match status" value="1"/>
</dbReference>
<dbReference type="Gene3D" id="3.40.630.30">
    <property type="match status" value="1"/>
</dbReference>
<sequence length="155" mass="17137">MTPPPEDDLDRMMAVMERAFDPAWGEAWNRRQVSDSLAFAHTHYRLAGVDGAVPAHGQPAAGFTLVRAAPGEEELLLVAVIPTARGRGLGTLLISQAIEDARARHAERLFLEARHNNPAIGLYRKLGFEPVGSRRDYYRTPDGSKLDAITFAYRI</sequence>
<dbReference type="GO" id="GO:0016747">
    <property type="term" value="F:acyltransferase activity, transferring groups other than amino-acyl groups"/>
    <property type="evidence" value="ECO:0007669"/>
    <property type="project" value="InterPro"/>
</dbReference>
<evidence type="ECO:0000313" key="5">
    <source>
        <dbReference type="Proteomes" id="UP001142648"/>
    </source>
</evidence>
<dbReference type="EMBL" id="JAOAMV010000002">
    <property type="protein sequence ID" value="MCT2558303.1"/>
    <property type="molecule type" value="Genomic_DNA"/>
</dbReference>
<accession>A0A9X3AKU0</accession>
<dbReference type="CDD" id="cd04301">
    <property type="entry name" value="NAT_SF"/>
    <property type="match status" value="1"/>
</dbReference>
<name>A0A9X3AKU0_9SPHN</name>
<evidence type="ECO:0000256" key="1">
    <source>
        <dbReference type="ARBA" id="ARBA00022679"/>
    </source>
</evidence>
<gene>
    <name evidence="4" type="ORF">N0B51_04855</name>
</gene>
<feature type="domain" description="N-acetyltransferase" evidence="3">
    <location>
        <begin position="1"/>
        <end position="155"/>
    </location>
</feature>
<evidence type="ECO:0000259" key="3">
    <source>
        <dbReference type="PROSITE" id="PS51186"/>
    </source>
</evidence>
<dbReference type="Pfam" id="PF00583">
    <property type="entry name" value="Acetyltransf_1"/>
    <property type="match status" value="1"/>
</dbReference>
<dbReference type="InterPro" id="IPR000182">
    <property type="entry name" value="GNAT_dom"/>
</dbReference>
<proteinExistence type="predicted"/>
<organism evidence="4 5">
    <name type="scientific">Tsuneonella litorea</name>
    <dbReference type="NCBI Taxonomy" id="2976475"/>
    <lineage>
        <taxon>Bacteria</taxon>
        <taxon>Pseudomonadati</taxon>
        <taxon>Pseudomonadota</taxon>
        <taxon>Alphaproteobacteria</taxon>
        <taxon>Sphingomonadales</taxon>
        <taxon>Erythrobacteraceae</taxon>
        <taxon>Tsuneonella</taxon>
    </lineage>
</organism>
<dbReference type="SUPFAM" id="SSF55729">
    <property type="entry name" value="Acyl-CoA N-acyltransferases (Nat)"/>
    <property type="match status" value="1"/>
</dbReference>
<dbReference type="AlphaFoldDB" id="A0A9X3AKU0"/>
<reference evidence="4" key="1">
    <citation type="submission" date="2022-09" db="EMBL/GenBank/DDBJ databases">
        <title>The genome sequence of Tsuneonella sp. YG55.</title>
        <authorList>
            <person name="Liu Y."/>
        </authorList>
    </citation>
    <scope>NUCLEOTIDE SEQUENCE</scope>
    <source>
        <strain evidence="4">YG55</strain>
    </source>
</reference>
<dbReference type="Proteomes" id="UP001142648">
    <property type="component" value="Unassembled WGS sequence"/>
</dbReference>
<keyword evidence="1" id="KW-0808">Transferase</keyword>
<protein>
    <submittedName>
        <fullName evidence="4">GNAT family N-acetyltransferase</fullName>
    </submittedName>
</protein>
<comment type="caution">
    <text evidence="4">The sequence shown here is derived from an EMBL/GenBank/DDBJ whole genome shotgun (WGS) entry which is preliminary data.</text>
</comment>
<keyword evidence="2" id="KW-0012">Acyltransferase</keyword>
<evidence type="ECO:0000313" key="4">
    <source>
        <dbReference type="EMBL" id="MCT2558303.1"/>
    </source>
</evidence>
<dbReference type="PROSITE" id="PS51186">
    <property type="entry name" value="GNAT"/>
    <property type="match status" value="1"/>
</dbReference>
<dbReference type="InterPro" id="IPR016181">
    <property type="entry name" value="Acyl_CoA_acyltransferase"/>
</dbReference>